<gene>
    <name evidence="2" type="ORF">LXN57_14045</name>
</gene>
<dbReference type="EMBL" id="JAMQOL010000016">
    <property type="protein sequence ID" value="MCM4078693.1"/>
    <property type="molecule type" value="Genomic_DNA"/>
</dbReference>
<name>A0ABT0XZP4_9ACTN</name>
<keyword evidence="1" id="KW-1133">Transmembrane helix</keyword>
<dbReference type="InterPro" id="IPR015919">
    <property type="entry name" value="Cadherin-like_sf"/>
</dbReference>
<protein>
    <submittedName>
        <fullName evidence="2">Type II secretion system GspH family protein</fullName>
    </submittedName>
</protein>
<dbReference type="SUPFAM" id="SSF54523">
    <property type="entry name" value="Pili subunits"/>
    <property type="match status" value="1"/>
</dbReference>
<dbReference type="Proteomes" id="UP001523216">
    <property type="component" value="Unassembled WGS sequence"/>
</dbReference>
<keyword evidence="1" id="KW-0812">Transmembrane</keyword>
<comment type="caution">
    <text evidence="2">The sequence shown here is derived from an EMBL/GenBank/DDBJ whole genome shotgun (WGS) entry which is preliminary data.</text>
</comment>
<dbReference type="InterPro" id="IPR013783">
    <property type="entry name" value="Ig-like_fold"/>
</dbReference>
<feature type="transmembrane region" description="Helical" evidence="1">
    <location>
        <begin position="20"/>
        <end position="38"/>
    </location>
</feature>
<dbReference type="NCBIfam" id="TIGR02532">
    <property type="entry name" value="IV_pilin_GFxxxE"/>
    <property type="match status" value="1"/>
</dbReference>
<sequence>MRDSASGGAGEEGFSLVEVLVALAVLSITLLASTPFFVGSLRNVNKQRTEQAAIQLADTAMEQVRGLKGSSLLTGHGQQAGEAQFAAAPAAVKPYLATMQVGHDEDNAVLPTDGADAPISTAAQVTTVEGTPYTRMIYIGMCEVYLTRTGDCVYPLGSAAEPADKTKILKFFRAVVLITWPDNSCAATPGNPPNTCLYVTSTLVSRAPEPNFDLHRPSPIVLTQSLTFYRGILTAAQLEARGGQLPNTWTVGALPAGLSMTPLGVINGTPATVGVTVTTTTVTDKLNRTDTEPIRFTVVLPTTVTAPADATNHVGEAVALQATAANGVGPYVYSSSTLAPGLTINPGTGAITGTITTAGAYTSTITATDQNGIAGSSTYTHTVLPAVTLGPLADQAIDIKSKLVMTAVGAGGNGNYSYSAAGLPPGVTINDKNGKISEKVDVTGRFLPTITVTDSLGGAGGTASRRLVLIVNTTNSLIFTAPALAAPDQTTVRGTPASLALTTNGSLLGLSPIVTVTGLPPGLTYNALSGAISGTPTTAGAYTVTATATTVTATSVLTLVWTVT</sequence>
<reference evidence="2 3" key="1">
    <citation type="submission" date="2022-06" db="EMBL/GenBank/DDBJ databases">
        <title>Actinoplanes abujensis sp. nov., isolated from Nigerian arid soil.</title>
        <authorList>
            <person name="Ding P."/>
        </authorList>
    </citation>
    <scope>NUCLEOTIDE SEQUENCE [LARGE SCALE GENOMIC DNA]</scope>
    <source>
        <strain evidence="3">TRM88002</strain>
    </source>
</reference>
<proteinExistence type="predicted"/>
<dbReference type="PROSITE" id="PS00409">
    <property type="entry name" value="PROKAR_NTER_METHYL"/>
    <property type="match status" value="1"/>
</dbReference>
<organism evidence="2 3">
    <name type="scientific">Paractinoplanes hotanensis</name>
    <dbReference type="NCBI Taxonomy" id="2906497"/>
    <lineage>
        <taxon>Bacteria</taxon>
        <taxon>Bacillati</taxon>
        <taxon>Actinomycetota</taxon>
        <taxon>Actinomycetes</taxon>
        <taxon>Micromonosporales</taxon>
        <taxon>Micromonosporaceae</taxon>
        <taxon>Paractinoplanes</taxon>
    </lineage>
</organism>
<dbReference type="RefSeq" id="WP_251798527.1">
    <property type="nucleotide sequence ID" value="NZ_JAMQOL010000016.1"/>
</dbReference>
<evidence type="ECO:0000313" key="3">
    <source>
        <dbReference type="Proteomes" id="UP001523216"/>
    </source>
</evidence>
<evidence type="ECO:0000313" key="2">
    <source>
        <dbReference type="EMBL" id="MCM4078693.1"/>
    </source>
</evidence>
<dbReference type="Pfam" id="PF07963">
    <property type="entry name" value="N_methyl"/>
    <property type="match status" value="1"/>
</dbReference>
<dbReference type="Pfam" id="PF05345">
    <property type="entry name" value="He_PIG"/>
    <property type="match status" value="3"/>
</dbReference>
<dbReference type="Gene3D" id="2.60.40.10">
    <property type="entry name" value="Immunoglobulins"/>
    <property type="match status" value="4"/>
</dbReference>
<keyword evidence="3" id="KW-1185">Reference proteome</keyword>
<accession>A0ABT0XZP4</accession>
<keyword evidence="1" id="KW-0472">Membrane</keyword>
<dbReference type="SUPFAM" id="SSF49313">
    <property type="entry name" value="Cadherin-like"/>
    <property type="match status" value="2"/>
</dbReference>
<dbReference type="InterPro" id="IPR045584">
    <property type="entry name" value="Pilin-like"/>
</dbReference>
<dbReference type="InterPro" id="IPR012902">
    <property type="entry name" value="N_methyl_site"/>
</dbReference>
<evidence type="ECO:0000256" key="1">
    <source>
        <dbReference type="SAM" id="Phobius"/>
    </source>
</evidence>